<protein>
    <submittedName>
        <fullName evidence="1">Uncharacterized protein</fullName>
    </submittedName>
</protein>
<keyword evidence="2" id="KW-1185">Reference proteome</keyword>
<evidence type="ECO:0000313" key="1">
    <source>
        <dbReference type="EMBL" id="RXK85976.1"/>
    </source>
</evidence>
<dbReference type="Proteomes" id="UP000290545">
    <property type="component" value="Unassembled WGS sequence"/>
</dbReference>
<organism evidence="1 2">
    <name type="scientific">Filimonas effusa</name>
    <dbReference type="NCBI Taxonomy" id="2508721"/>
    <lineage>
        <taxon>Bacteria</taxon>
        <taxon>Pseudomonadati</taxon>
        <taxon>Bacteroidota</taxon>
        <taxon>Chitinophagia</taxon>
        <taxon>Chitinophagales</taxon>
        <taxon>Chitinophagaceae</taxon>
        <taxon>Filimonas</taxon>
    </lineage>
</organism>
<comment type="caution">
    <text evidence="1">The sequence shown here is derived from an EMBL/GenBank/DDBJ whole genome shotgun (WGS) entry which is preliminary data.</text>
</comment>
<dbReference type="AlphaFoldDB" id="A0A4V1MAI3"/>
<dbReference type="OrthoDB" id="3469892at2"/>
<reference evidence="1 2" key="1">
    <citation type="submission" date="2019-01" db="EMBL/GenBank/DDBJ databases">
        <title>Filimonas sp. strain TTM-71.</title>
        <authorList>
            <person name="Chen W.-M."/>
        </authorList>
    </citation>
    <scope>NUCLEOTIDE SEQUENCE [LARGE SCALE GENOMIC DNA]</scope>
    <source>
        <strain evidence="1 2">TTM-71</strain>
    </source>
</reference>
<accession>A0A4V1MAI3</accession>
<evidence type="ECO:0000313" key="2">
    <source>
        <dbReference type="Proteomes" id="UP000290545"/>
    </source>
</evidence>
<gene>
    <name evidence="1" type="ORF">ESB13_03965</name>
</gene>
<dbReference type="EMBL" id="SDHZ01000001">
    <property type="protein sequence ID" value="RXK85976.1"/>
    <property type="molecule type" value="Genomic_DNA"/>
</dbReference>
<name>A0A4V1MAI3_9BACT</name>
<sequence length="178" mass="19841">MTHQKSNDTGLFAFNSVQLNLVTFVDVAAANAYQTLDGNVFMMDNCIDSTHQGTDHLQTVCKQGQILNWIIFSMDAAQRPDGSFPPMARINNIVLLNENGTDVASDPIFRELKILGGPDKIRSKYTSVYSYWAGALLTDIPVGVYKYRFILELPTEDPTKKNYFNLNTPSLKIIDIAG</sequence>
<proteinExistence type="predicted"/>
<dbReference type="RefSeq" id="WP_129001727.1">
    <property type="nucleotide sequence ID" value="NZ_SDHZ01000001.1"/>
</dbReference>